<dbReference type="EMBL" id="BAAAQF010000001">
    <property type="protein sequence ID" value="GAA1659815.1"/>
    <property type="molecule type" value="Genomic_DNA"/>
</dbReference>
<gene>
    <name evidence="2" type="ORF">GCM10009830_00980</name>
</gene>
<name>A0ABN2FUC6_9ACTN</name>
<dbReference type="CDD" id="cd04301">
    <property type="entry name" value="NAT_SF"/>
    <property type="match status" value="1"/>
</dbReference>
<feature type="domain" description="N-acetyltransferase" evidence="1">
    <location>
        <begin position="6"/>
        <end position="183"/>
    </location>
</feature>
<sequence>MTSDGIVVEPMDAAAALAAVEAFTLVYAEVFAEPPYDEDAADVAAAFERFPTQTRRPGFAAALARTGTGEPVGMAFGHALTPETAWWDELTVPVPEAMRREDGERTFALMEFAVREAWRGRGVAQRLHTALLAQVRAERVLLNVHQEAAPAMRAYRSWGYERVGEAKAWGVGDLHDVMILTLRPDGG</sequence>
<evidence type="ECO:0000313" key="2">
    <source>
        <dbReference type="EMBL" id="GAA1659815.1"/>
    </source>
</evidence>
<comment type="caution">
    <text evidence="2">The sequence shown here is derived from an EMBL/GenBank/DDBJ whole genome shotgun (WGS) entry which is preliminary data.</text>
</comment>
<evidence type="ECO:0000259" key="1">
    <source>
        <dbReference type="PROSITE" id="PS51186"/>
    </source>
</evidence>
<dbReference type="PROSITE" id="PS51186">
    <property type="entry name" value="GNAT"/>
    <property type="match status" value="1"/>
</dbReference>
<dbReference type="InterPro" id="IPR016181">
    <property type="entry name" value="Acyl_CoA_acyltransferase"/>
</dbReference>
<organism evidence="2 3">
    <name type="scientific">Glycomyces endophyticus</name>
    <dbReference type="NCBI Taxonomy" id="480996"/>
    <lineage>
        <taxon>Bacteria</taxon>
        <taxon>Bacillati</taxon>
        <taxon>Actinomycetota</taxon>
        <taxon>Actinomycetes</taxon>
        <taxon>Glycomycetales</taxon>
        <taxon>Glycomycetaceae</taxon>
        <taxon>Glycomyces</taxon>
    </lineage>
</organism>
<proteinExistence type="predicted"/>
<keyword evidence="3" id="KW-1185">Reference proteome</keyword>
<dbReference type="Proteomes" id="UP001499851">
    <property type="component" value="Unassembled WGS sequence"/>
</dbReference>
<reference evidence="2 3" key="1">
    <citation type="journal article" date="2019" name="Int. J. Syst. Evol. Microbiol.">
        <title>The Global Catalogue of Microorganisms (GCM) 10K type strain sequencing project: providing services to taxonomists for standard genome sequencing and annotation.</title>
        <authorList>
            <consortium name="The Broad Institute Genomics Platform"/>
            <consortium name="The Broad Institute Genome Sequencing Center for Infectious Disease"/>
            <person name="Wu L."/>
            <person name="Ma J."/>
        </authorList>
    </citation>
    <scope>NUCLEOTIDE SEQUENCE [LARGE SCALE GENOMIC DNA]</scope>
    <source>
        <strain evidence="2 3">JCM 16001</strain>
    </source>
</reference>
<dbReference type="Gene3D" id="3.40.630.30">
    <property type="match status" value="1"/>
</dbReference>
<dbReference type="Pfam" id="PF00583">
    <property type="entry name" value="Acetyltransf_1"/>
    <property type="match status" value="1"/>
</dbReference>
<accession>A0ABN2FUC6</accession>
<dbReference type="RefSeq" id="WP_344480365.1">
    <property type="nucleotide sequence ID" value="NZ_BAAAQF010000001.1"/>
</dbReference>
<dbReference type="SUPFAM" id="SSF55729">
    <property type="entry name" value="Acyl-CoA N-acyltransferases (Nat)"/>
    <property type="match status" value="1"/>
</dbReference>
<protein>
    <recommendedName>
        <fullName evidence="1">N-acetyltransferase domain-containing protein</fullName>
    </recommendedName>
</protein>
<dbReference type="InterPro" id="IPR000182">
    <property type="entry name" value="GNAT_dom"/>
</dbReference>
<evidence type="ECO:0000313" key="3">
    <source>
        <dbReference type="Proteomes" id="UP001499851"/>
    </source>
</evidence>